<feature type="signal peptide" evidence="1">
    <location>
        <begin position="1"/>
        <end position="19"/>
    </location>
</feature>
<accession>A0A1M6B6C6</accession>
<evidence type="ECO:0000256" key="1">
    <source>
        <dbReference type="SAM" id="SignalP"/>
    </source>
</evidence>
<reference evidence="2 3" key="1">
    <citation type="submission" date="2016-11" db="EMBL/GenBank/DDBJ databases">
        <authorList>
            <person name="Varghese N."/>
            <person name="Submissions S."/>
        </authorList>
    </citation>
    <scope>NUCLEOTIDE SEQUENCE [LARGE SCALE GENOMIC DNA]</scope>
    <source>
        <strain evidence="2 3">DSM 19027</strain>
    </source>
</reference>
<dbReference type="PROSITE" id="PS51257">
    <property type="entry name" value="PROKAR_LIPOPROTEIN"/>
    <property type="match status" value="1"/>
</dbReference>
<feature type="chain" id="PRO_5039287655" description="Polymer-forming protein" evidence="1">
    <location>
        <begin position="20"/>
        <end position="189"/>
    </location>
</feature>
<dbReference type="Proteomes" id="UP000324781">
    <property type="component" value="Unassembled WGS sequence"/>
</dbReference>
<dbReference type="RefSeq" id="WP_149677483.1">
    <property type="nucleotide sequence ID" value="NZ_DAONMB010000058.1"/>
</dbReference>
<name>A0A1M6B6C6_9FIRM</name>
<proteinExistence type="predicted"/>
<evidence type="ECO:0000313" key="3">
    <source>
        <dbReference type="Proteomes" id="UP000324781"/>
    </source>
</evidence>
<dbReference type="OrthoDB" id="2111555at2"/>
<dbReference type="AlphaFoldDB" id="A0A1M6B6C6"/>
<sequence length="189" mass="20486">MKHRYAALMILMLCAFVLAGCGAEPAPNVTTPPANTGGSTSSPDAYSTPSMVTDAAGFEKAISKDGVWIICLLNDLTINKELVLDGTFTNGKKDDKGNDIIQRKIALYEQDQNRNITARYTLAVPKLTINSPNASIQHGTFKGDLYVNAENFQLVDTTVEGNVYFASDAIKNSFKMDEASKITGEQKVQ</sequence>
<protein>
    <recommendedName>
        <fullName evidence="4">Polymer-forming protein</fullName>
    </recommendedName>
</protein>
<keyword evidence="1" id="KW-0732">Signal</keyword>
<evidence type="ECO:0008006" key="4">
    <source>
        <dbReference type="Google" id="ProtNLM"/>
    </source>
</evidence>
<keyword evidence="3" id="KW-1185">Reference proteome</keyword>
<organism evidence="2 3">
    <name type="scientific">Thermoclostridium caenicola</name>
    <dbReference type="NCBI Taxonomy" id="659425"/>
    <lineage>
        <taxon>Bacteria</taxon>
        <taxon>Bacillati</taxon>
        <taxon>Bacillota</taxon>
        <taxon>Clostridia</taxon>
        <taxon>Eubacteriales</taxon>
        <taxon>Oscillospiraceae</taxon>
        <taxon>Thermoclostridium</taxon>
    </lineage>
</organism>
<gene>
    <name evidence="2" type="ORF">SAMN05444373_100280</name>
</gene>
<dbReference type="EMBL" id="FQZP01000002">
    <property type="protein sequence ID" value="SHI44128.1"/>
    <property type="molecule type" value="Genomic_DNA"/>
</dbReference>
<evidence type="ECO:0000313" key="2">
    <source>
        <dbReference type="EMBL" id="SHI44128.1"/>
    </source>
</evidence>